<keyword evidence="2" id="KW-1185">Reference proteome</keyword>
<dbReference type="Proteomes" id="UP000241797">
    <property type="component" value="Segment"/>
</dbReference>
<organism evidence="1 2">
    <name type="scientific">Staphylococcus phage phiSA_BS1</name>
    <dbReference type="NCBI Taxonomy" id="2126734"/>
    <lineage>
        <taxon>Viruses</taxon>
        <taxon>Duplodnaviria</taxon>
        <taxon>Heunggongvirae</taxon>
        <taxon>Uroviricota</taxon>
        <taxon>Caudoviricetes</taxon>
        <taxon>Herelleviridae</taxon>
        <taxon>Twortvirinae</taxon>
        <taxon>Baoshanvirus</taxon>
        <taxon>Baoshanvirus BS1</taxon>
    </lineage>
</organism>
<accession>A0A2P1MXM9</accession>
<dbReference type="EMBL" id="MH078572">
    <property type="protein sequence ID" value="AVP40316.1"/>
    <property type="molecule type" value="Genomic_DNA"/>
</dbReference>
<name>A0A2P1MXM9_9CAUD</name>
<protein>
    <submittedName>
        <fullName evidence="1">Uncharacterized protein</fullName>
    </submittedName>
</protein>
<dbReference type="KEGG" id="vg:54990059"/>
<proteinExistence type="predicted"/>
<dbReference type="RefSeq" id="YP_009799570.1">
    <property type="nucleotide sequence ID" value="NC_047945.1"/>
</dbReference>
<dbReference type="GeneID" id="54990059"/>
<evidence type="ECO:0000313" key="2">
    <source>
        <dbReference type="Proteomes" id="UP000241797"/>
    </source>
</evidence>
<evidence type="ECO:0000313" key="1">
    <source>
        <dbReference type="EMBL" id="AVP40316.1"/>
    </source>
</evidence>
<reference evidence="1 2" key="1">
    <citation type="submission" date="2018-03" db="EMBL/GenBank/DDBJ databases">
        <title>Isolation, the biological characteristics and genomics of two new strains of lysate Staphylococcus aureus phage.</title>
        <authorList>
            <person name="Jin X."/>
            <person name="Zhang C."/>
        </authorList>
    </citation>
    <scope>NUCLEOTIDE SEQUENCE [LARGE SCALE GENOMIC DNA]</scope>
</reference>
<sequence length="102" mass="12015">MATEQEPRVFSKLSRKARIDYIEKHNIDMYKFLELESNGKIGYELVIEHTNKLDNSTNELTITGEHVSLIISSEKFFNGRLEDTIDTKYHNLKIKEVRIKEQ</sequence>